<dbReference type="PANTHER" id="PTHR43610">
    <property type="entry name" value="BLL6696 PROTEIN"/>
    <property type="match status" value="1"/>
</dbReference>
<dbReference type="RefSeq" id="WP_197686131.1">
    <property type="nucleotide sequence ID" value="NZ_BOMJ01000020.1"/>
</dbReference>
<dbReference type="PANTHER" id="PTHR43610:SF1">
    <property type="entry name" value="N-ACETYLTRANSFERASE DOMAIN-CONTAINING PROTEIN"/>
    <property type="match status" value="1"/>
</dbReference>
<keyword evidence="3" id="KW-1185">Reference proteome</keyword>
<dbReference type="Gene3D" id="3.40.630.30">
    <property type="match status" value="1"/>
</dbReference>
<dbReference type="Proteomes" id="UP000198688">
    <property type="component" value="Chromosome I"/>
</dbReference>
<protein>
    <submittedName>
        <fullName evidence="2">Protein N-acetyltransferase, RimJ/RimL family</fullName>
    </submittedName>
</protein>
<evidence type="ECO:0000259" key="1">
    <source>
        <dbReference type="PROSITE" id="PS51186"/>
    </source>
</evidence>
<dbReference type="AlphaFoldDB" id="A0A1H1TRQ1"/>
<dbReference type="PROSITE" id="PS51186">
    <property type="entry name" value="GNAT"/>
    <property type="match status" value="1"/>
</dbReference>
<sequence length="182" mass="20771">MKVEFARKPVLRGERVVLRPFAPGDAAVIARIVEDPEVRRFTGGGDVRFDADELERIYADRITADDRLDLAVLDRVTGELVGEVVLNEWDERNRSCNFRTLIGPGGRDRGLGTEATRLLVEHGFKTLNLHRIHLYVYAFNPRARRVYEKAGFTAEGVDRDALWHDGVWVDAVRMSILEHECR</sequence>
<proteinExistence type="predicted"/>
<gene>
    <name evidence="2" type="ORF">SAMN04489716_1219</name>
</gene>
<evidence type="ECO:0000313" key="2">
    <source>
        <dbReference type="EMBL" id="SDS62804.1"/>
    </source>
</evidence>
<feature type="domain" description="N-acetyltransferase" evidence="1">
    <location>
        <begin position="16"/>
        <end position="179"/>
    </location>
</feature>
<dbReference type="InterPro" id="IPR016181">
    <property type="entry name" value="Acyl_CoA_acyltransferase"/>
</dbReference>
<dbReference type="STRING" id="113562.SAMN04489716_1219"/>
<dbReference type="EMBL" id="LT629758">
    <property type="protein sequence ID" value="SDS62804.1"/>
    <property type="molecule type" value="Genomic_DNA"/>
</dbReference>
<dbReference type="InterPro" id="IPR000182">
    <property type="entry name" value="GNAT_dom"/>
</dbReference>
<dbReference type="SUPFAM" id="SSF55729">
    <property type="entry name" value="Acyl-CoA N-acyltransferases (Nat)"/>
    <property type="match status" value="1"/>
</dbReference>
<organism evidence="2 3">
    <name type="scientific">Actinoplanes derwentensis</name>
    <dbReference type="NCBI Taxonomy" id="113562"/>
    <lineage>
        <taxon>Bacteria</taxon>
        <taxon>Bacillati</taxon>
        <taxon>Actinomycetota</taxon>
        <taxon>Actinomycetes</taxon>
        <taxon>Micromonosporales</taxon>
        <taxon>Micromonosporaceae</taxon>
        <taxon>Actinoplanes</taxon>
    </lineage>
</organism>
<dbReference type="Pfam" id="PF13302">
    <property type="entry name" value="Acetyltransf_3"/>
    <property type="match status" value="1"/>
</dbReference>
<accession>A0A1H1TRQ1</accession>
<keyword evidence="2" id="KW-0808">Transferase</keyword>
<dbReference type="GO" id="GO:0016747">
    <property type="term" value="F:acyltransferase activity, transferring groups other than amino-acyl groups"/>
    <property type="evidence" value="ECO:0007669"/>
    <property type="project" value="InterPro"/>
</dbReference>
<name>A0A1H1TRQ1_9ACTN</name>
<evidence type="ECO:0000313" key="3">
    <source>
        <dbReference type="Proteomes" id="UP000198688"/>
    </source>
</evidence>
<reference evidence="2 3" key="1">
    <citation type="submission" date="2016-10" db="EMBL/GenBank/DDBJ databases">
        <authorList>
            <person name="de Groot N.N."/>
        </authorList>
    </citation>
    <scope>NUCLEOTIDE SEQUENCE [LARGE SCALE GENOMIC DNA]</scope>
    <source>
        <strain evidence="2 3">DSM 43941</strain>
    </source>
</reference>